<evidence type="ECO:0000313" key="5">
    <source>
        <dbReference type="Proteomes" id="UP000275385"/>
    </source>
</evidence>
<keyword evidence="2" id="KW-0560">Oxidoreductase</keyword>
<feature type="domain" description="Fe2OG dioxygenase" evidence="3">
    <location>
        <begin position="180"/>
        <end position="291"/>
    </location>
</feature>
<dbReference type="PANTHER" id="PTHR47990">
    <property type="entry name" value="2-OXOGLUTARATE (2OG) AND FE(II)-DEPENDENT OXYGENASE SUPERFAMILY PROTEIN-RELATED"/>
    <property type="match status" value="1"/>
</dbReference>
<dbReference type="GO" id="GO:0044283">
    <property type="term" value="P:small molecule biosynthetic process"/>
    <property type="evidence" value="ECO:0007669"/>
    <property type="project" value="UniProtKB-ARBA"/>
</dbReference>
<evidence type="ECO:0000313" key="4">
    <source>
        <dbReference type="EMBL" id="RKU42283.1"/>
    </source>
</evidence>
<dbReference type="InterPro" id="IPR005123">
    <property type="entry name" value="Oxoglu/Fe-dep_dioxygenase_dom"/>
</dbReference>
<dbReference type="Proteomes" id="UP000275385">
    <property type="component" value="Unassembled WGS sequence"/>
</dbReference>
<dbReference type="Gene3D" id="2.60.120.330">
    <property type="entry name" value="B-lactam Antibiotic, Isopenicillin N Synthase, Chain"/>
    <property type="match status" value="1"/>
</dbReference>
<dbReference type="STRING" id="177199.A0A420Y328"/>
<dbReference type="InterPro" id="IPR027443">
    <property type="entry name" value="IPNS-like_sf"/>
</dbReference>
<dbReference type="EMBL" id="QVQW01000058">
    <property type="protein sequence ID" value="RKU42283.1"/>
    <property type="molecule type" value="Genomic_DNA"/>
</dbReference>
<evidence type="ECO:0000256" key="2">
    <source>
        <dbReference type="RuleBase" id="RU003682"/>
    </source>
</evidence>
<dbReference type="InterPro" id="IPR044861">
    <property type="entry name" value="IPNS-like_FE2OG_OXY"/>
</dbReference>
<keyword evidence="2" id="KW-0479">Metal-binding</keyword>
<dbReference type="GO" id="GO:0016491">
    <property type="term" value="F:oxidoreductase activity"/>
    <property type="evidence" value="ECO:0007669"/>
    <property type="project" value="UniProtKB-KW"/>
</dbReference>
<evidence type="ECO:0000256" key="1">
    <source>
        <dbReference type="ARBA" id="ARBA00008056"/>
    </source>
</evidence>
<keyword evidence="2" id="KW-0408">Iron</keyword>
<protein>
    <recommendedName>
        <fullName evidence="3">Fe2OG dioxygenase domain-containing protein</fullName>
    </recommendedName>
</protein>
<dbReference type="GO" id="GO:0046872">
    <property type="term" value="F:metal ion binding"/>
    <property type="evidence" value="ECO:0007669"/>
    <property type="project" value="UniProtKB-KW"/>
</dbReference>
<name>A0A420Y328_9PEZI</name>
<keyword evidence="5" id="KW-1185">Reference proteome</keyword>
<accession>A0A420Y328</accession>
<gene>
    <name evidence="4" type="ORF">DL546_000494</name>
</gene>
<comment type="similarity">
    <text evidence="1 2">Belongs to the iron/ascorbate-dependent oxidoreductase family.</text>
</comment>
<dbReference type="OrthoDB" id="288590at2759"/>
<dbReference type="Pfam" id="PF03171">
    <property type="entry name" value="2OG-FeII_Oxy"/>
    <property type="match status" value="1"/>
</dbReference>
<reference evidence="4 5" key="1">
    <citation type="submission" date="2018-08" db="EMBL/GenBank/DDBJ databases">
        <title>Draft genome of the lignicolous fungus Coniochaeta pulveracea.</title>
        <authorList>
            <person name="Borstlap C.J."/>
            <person name="De Witt R.N."/>
            <person name="Botha A."/>
            <person name="Volschenk H."/>
        </authorList>
    </citation>
    <scope>NUCLEOTIDE SEQUENCE [LARGE SCALE GENOMIC DNA]</scope>
    <source>
        <strain evidence="4 5">CAB683</strain>
    </source>
</reference>
<comment type="caution">
    <text evidence="4">The sequence shown here is derived from an EMBL/GenBank/DDBJ whole genome shotgun (WGS) entry which is preliminary data.</text>
</comment>
<dbReference type="SUPFAM" id="SSF51197">
    <property type="entry name" value="Clavaminate synthase-like"/>
    <property type="match status" value="1"/>
</dbReference>
<dbReference type="InterPro" id="IPR050231">
    <property type="entry name" value="Iron_ascorbate_oxido_reductase"/>
</dbReference>
<dbReference type="Pfam" id="PF14226">
    <property type="entry name" value="DIOX_N"/>
    <property type="match status" value="1"/>
</dbReference>
<organism evidence="4 5">
    <name type="scientific">Coniochaeta pulveracea</name>
    <dbReference type="NCBI Taxonomy" id="177199"/>
    <lineage>
        <taxon>Eukaryota</taxon>
        <taxon>Fungi</taxon>
        <taxon>Dikarya</taxon>
        <taxon>Ascomycota</taxon>
        <taxon>Pezizomycotina</taxon>
        <taxon>Sordariomycetes</taxon>
        <taxon>Sordariomycetidae</taxon>
        <taxon>Coniochaetales</taxon>
        <taxon>Coniochaetaceae</taxon>
        <taxon>Coniochaeta</taxon>
    </lineage>
</organism>
<dbReference type="AlphaFoldDB" id="A0A420Y328"/>
<dbReference type="PROSITE" id="PS51471">
    <property type="entry name" value="FE2OG_OXY"/>
    <property type="match status" value="1"/>
</dbReference>
<proteinExistence type="inferred from homology"/>
<sequence length="338" mass="36869">MTSHSLLPSFPSNLPTAPISVISSASLLSHSPFATSSLLSACQTSGFFYLDLNDSIPGQALISQSESLLSLAKKIFALPDHVKQGHHLEKGKSLFGYKAAGTVKTTDPSARKDSTEFMNVAKDHVFGVTEPRSYPDEIWQAKELFEQFMKGCHGLGLEVLRALARGLGLDDEETFVKSNSFDKPSGDHVRLTRKTAQQEEGALGLPSHTDFGSVTVLFNWLGGLQIEDRREGMGGEWVWVRPLEGHAVINLGDAMVKFTNGTLKSAKHRVVPAPGEQGKHDRYSVVYFVRPHNEALMKASPAFENGGAVRAAGKFGEEEGKVYTAGEWMRQRAVQLGN</sequence>
<dbReference type="InterPro" id="IPR026992">
    <property type="entry name" value="DIOX_N"/>
</dbReference>
<evidence type="ECO:0000259" key="3">
    <source>
        <dbReference type="PROSITE" id="PS51471"/>
    </source>
</evidence>